<protein>
    <submittedName>
        <fullName evidence="2">Unnamed protein product</fullName>
    </submittedName>
</protein>
<name>A0A9W7D705_9STRA</name>
<feature type="compositionally biased region" description="Low complexity" evidence="1">
    <location>
        <begin position="37"/>
        <end position="49"/>
    </location>
</feature>
<gene>
    <name evidence="2" type="ORF">Pfra01_002549300</name>
</gene>
<evidence type="ECO:0000313" key="2">
    <source>
        <dbReference type="EMBL" id="GMF59069.1"/>
    </source>
</evidence>
<keyword evidence="3" id="KW-1185">Reference proteome</keyword>
<feature type="region of interest" description="Disordered" evidence="1">
    <location>
        <begin position="1"/>
        <end position="76"/>
    </location>
</feature>
<comment type="caution">
    <text evidence="2">The sequence shown here is derived from an EMBL/GenBank/DDBJ whole genome shotgun (WGS) entry which is preliminary data.</text>
</comment>
<dbReference type="Proteomes" id="UP001165121">
    <property type="component" value="Unassembled WGS sequence"/>
</dbReference>
<dbReference type="AlphaFoldDB" id="A0A9W7D705"/>
<evidence type="ECO:0000313" key="3">
    <source>
        <dbReference type="Proteomes" id="UP001165121"/>
    </source>
</evidence>
<dbReference type="EMBL" id="BSXT01004838">
    <property type="protein sequence ID" value="GMF59069.1"/>
    <property type="molecule type" value="Genomic_DNA"/>
</dbReference>
<accession>A0A9W7D705</accession>
<evidence type="ECO:0000256" key="1">
    <source>
        <dbReference type="SAM" id="MobiDB-lite"/>
    </source>
</evidence>
<feature type="compositionally biased region" description="Low complexity" evidence="1">
    <location>
        <begin position="12"/>
        <end position="23"/>
    </location>
</feature>
<sequence>MSSRRTTRHLQGANGATAANPAAQDGEPLPPARQNDAVVAPAIASQAAATDGAPEPDDGPKPAIPRVEGGNDANVGARKCEGKIDLRNVKMAQFTGTDPWGPYDSGVRDWRDQFADQVADAQVMAAQEWSEAAQNSVLSIFVTGPSWPDPPISRRKEI</sequence>
<reference evidence="2" key="1">
    <citation type="submission" date="2023-04" db="EMBL/GenBank/DDBJ databases">
        <title>Phytophthora fragariaefolia NBRC 109709.</title>
        <authorList>
            <person name="Ichikawa N."/>
            <person name="Sato H."/>
            <person name="Tonouchi N."/>
        </authorList>
    </citation>
    <scope>NUCLEOTIDE SEQUENCE</scope>
    <source>
        <strain evidence="2">NBRC 109709</strain>
    </source>
</reference>
<proteinExistence type="predicted"/>
<organism evidence="2 3">
    <name type="scientific">Phytophthora fragariaefolia</name>
    <dbReference type="NCBI Taxonomy" id="1490495"/>
    <lineage>
        <taxon>Eukaryota</taxon>
        <taxon>Sar</taxon>
        <taxon>Stramenopiles</taxon>
        <taxon>Oomycota</taxon>
        <taxon>Peronosporomycetes</taxon>
        <taxon>Peronosporales</taxon>
        <taxon>Peronosporaceae</taxon>
        <taxon>Phytophthora</taxon>
    </lineage>
</organism>